<dbReference type="EMBL" id="FNWL01000002">
    <property type="protein sequence ID" value="SEH16063.1"/>
    <property type="molecule type" value="Genomic_DNA"/>
</dbReference>
<dbReference type="InterPro" id="IPR043931">
    <property type="entry name" value="DUF5779"/>
</dbReference>
<dbReference type="Pfam" id="PF19091">
    <property type="entry name" value="DUF5779"/>
    <property type="match status" value="1"/>
</dbReference>
<dbReference type="RefSeq" id="WP_090507216.1">
    <property type="nucleotide sequence ID" value="NZ_FNWL01000002.1"/>
</dbReference>
<evidence type="ECO:0008006" key="3">
    <source>
        <dbReference type="Google" id="ProtNLM"/>
    </source>
</evidence>
<evidence type="ECO:0000313" key="1">
    <source>
        <dbReference type="EMBL" id="SEH16063.1"/>
    </source>
</evidence>
<dbReference type="Proteomes" id="UP000199112">
    <property type="component" value="Unassembled WGS sequence"/>
</dbReference>
<gene>
    <name evidence="1" type="ORF">SAMN04487967_2405</name>
</gene>
<sequence>MSDFDLDLRTVEEHIDEELDLEGSIILGVLDGTTDPDEWIEAISKGNVLVLNVDGNVNDLAAGFARDVKESGGNLVHFRGFLLVTPPGVDVSTDRL</sequence>
<name>A0A1H6G1C0_9EURY</name>
<keyword evidence="2" id="KW-1185">Reference proteome</keyword>
<accession>A0A1H6G1C0</accession>
<dbReference type="OrthoDB" id="311695at2157"/>
<evidence type="ECO:0000313" key="2">
    <source>
        <dbReference type="Proteomes" id="UP000199112"/>
    </source>
</evidence>
<dbReference type="AlphaFoldDB" id="A0A1H6G1C0"/>
<organism evidence="1 2">
    <name type="scientific">Natronorubrum sediminis</name>
    <dbReference type="NCBI Taxonomy" id="640943"/>
    <lineage>
        <taxon>Archaea</taxon>
        <taxon>Methanobacteriati</taxon>
        <taxon>Methanobacteriota</taxon>
        <taxon>Stenosarchaea group</taxon>
        <taxon>Halobacteria</taxon>
        <taxon>Halobacteriales</taxon>
        <taxon>Natrialbaceae</taxon>
        <taxon>Natronorubrum</taxon>
    </lineage>
</organism>
<reference evidence="2" key="1">
    <citation type="submission" date="2016-10" db="EMBL/GenBank/DDBJ databases">
        <authorList>
            <person name="Varghese N."/>
            <person name="Submissions S."/>
        </authorList>
    </citation>
    <scope>NUCLEOTIDE SEQUENCE [LARGE SCALE GENOMIC DNA]</scope>
    <source>
        <strain evidence="2">CGMCC 1.8981</strain>
    </source>
</reference>
<protein>
    <recommendedName>
        <fullName evidence="3">Cell division inhibitor SepF</fullName>
    </recommendedName>
</protein>
<proteinExistence type="predicted"/>